<dbReference type="Pfam" id="PF12697">
    <property type="entry name" value="Abhydrolase_6"/>
    <property type="match status" value="1"/>
</dbReference>
<dbReference type="PANTHER" id="PTHR43194:SF5">
    <property type="entry name" value="PIMELOYL-[ACYL-CARRIER PROTEIN] METHYL ESTER ESTERASE"/>
    <property type="match status" value="1"/>
</dbReference>
<accession>A0A3N5DQA4</accession>
<keyword evidence="3" id="KW-1185">Reference proteome</keyword>
<dbReference type="InterPro" id="IPR000073">
    <property type="entry name" value="AB_hydrolase_1"/>
</dbReference>
<organism evidence="2 3">
    <name type="scientific">Buttiauxella warmboldiae</name>
    <dbReference type="NCBI Taxonomy" id="82993"/>
    <lineage>
        <taxon>Bacteria</taxon>
        <taxon>Pseudomonadati</taxon>
        <taxon>Pseudomonadota</taxon>
        <taxon>Gammaproteobacteria</taxon>
        <taxon>Enterobacterales</taxon>
        <taxon>Enterobacteriaceae</taxon>
        <taxon>Buttiauxella</taxon>
    </lineage>
</organism>
<name>A0A3N5DQA4_9ENTR</name>
<sequence>MKAAPLLENHDAPLILLGGTLCNGRLWQPLIEQLNVAHYSCVTLSGGDSAHALATQLLEVLPPRFCLAGFSLGAMVALQMVALAPERISGLALLSVNPFSDLPENAVNRRMAVREARKAGMTRWLSENLWPKYVAPHRLDDAALHHTIMQMAEECGIEIFARQTEVAITRTDHRAALASFMAPMLILNGAHDAICTPQHHYALATAAPHARWITLPESGHFLPLEAPQRVAIAMRNWIQESIQ</sequence>
<dbReference type="OrthoDB" id="2086224at2"/>
<dbReference type="Proteomes" id="UP000268615">
    <property type="component" value="Unassembled WGS sequence"/>
</dbReference>
<dbReference type="EMBL" id="RPOH01000036">
    <property type="protein sequence ID" value="RPH27790.1"/>
    <property type="molecule type" value="Genomic_DNA"/>
</dbReference>
<dbReference type="RefSeq" id="WP_124024093.1">
    <property type="nucleotide sequence ID" value="NZ_RPOH01000036.1"/>
</dbReference>
<evidence type="ECO:0000313" key="3">
    <source>
        <dbReference type="Proteomes" id="UP000268615"/>
    </source>
</evidence>
<evidence type="ECO:0000259" key="1">
    <source>
        <dbReference type="Pfam" id="PF12697"/>
    </source>
</evidence>
<dbReference type="InterPro" id="IPR050228">
    <property type="entry name" value="Carboxylesterase_BioH"/>
</dbReference>
<gene>
    <name evidence="2" type="ORF">EHN07_10505</name>
</gene>
<keyword evidence="2" id="KW-0378">Hydrolase</keyword>
<protein>
    <submittedName>
        <fullName evidence="2">Alpha/beta hydrolase</fullName>
    </submittedName>
</protein>
<dbReference type="InterPro" id="IPR029058">
    <property type="entry name" value="AB_hydrolase_fold"/>
</dbReference>
<feature type="domain" description="AB hydrolase-1" evidence="1">
    <location>
        <begin position="50"/>
        <end position="231"/>
    </location>
</feature>
<reference evidence="2 3" key="1">
    <citation type="submission" date="2018-11" db="EMBL/GenBank/DDBJ databases">
        <title>Draft genome sequence of Buttiauxella warmboldiae CCUG 35512.</title>
        <authorList>
            <person name="Salva-Serra F."/>
            <person name="Marathe N."/>
            <person name="Moore E."/>
            <person name="Svensson L."/>
            <person name="Engstrom-Jakobsson H."/>
        </authorList>
    </citation>
    <scope>NUCLEOTIDE SEQUENCE [LARGE SCALE GENOMIC DNA]</scope>
    <source>
        <strain evidence="2 3">CCUG 35512</strain>
    </source>
</reference>
<dbReference type="SUPFAM" id="SSF53474">
    <property type="entry name" value="alpha/beta-Hydrolases"/>
    <property type="match status" value="1"/>
</dbReference>
<dbReference type="PANTHER" id="PTHR43194">
    <property type="entry name" value="HYDROLASE ALPHA/BETA FOLD FAMILY"/>
    <property type="match status" value="1"/>
</dbReference>
<dbReference type="AlphaFoldDB" id="A0A3N5DQA4"/>
<comment type="caution">
    <text evidence="2">The sequence shown here is derived from an EMBL/GenBank/DDBJ whole genome shotgun (WGS) entry which is preliminary data.</text>
</comment>
<dbReference type="Gene3D" id="3.40.50.1820">
    <property type="entry name" value="alpha/beta hydrolase"/>
    <property type="match status" value="1"/>
</dbReference>
<proteinExistence type="predicted"/>
<evidence type="ECO:0000313" key="2">
    <source>
        <dbReference type="EMBL" id="RPH27790.1"/>
    </source>
</evidence>
<dbReference type="GO" id="GO:0016787">
    <property type="term" value="F:hydrolase activity"/>
    <property type="evidence" value="ECO:0007669"/>
    <property type="project" value="UniProtKB-KW"/>
</dbReference>